<dbReference type="Pfam" id="PF24048">
    <property type="entry name" value="LRR_NXF1-5"/>
    <property type="match status" value="1"/>
</dbReference>
<gene>
    <name evidence="12" type="ORF">SNE40_009456</name>
</gene>
<dbReference type="SUPFAM" id="SSF46934">
    <property type="entry name" value="UBA-like"/>
    <property type="match status" value="1"/>
</dbReference>
<dbReference type="EMBL" id="JAZGQO010000007">
    <property type="protein sequence ID" value="KAK6181636.1"/>
    <property type="molecule type" value="Genomic_DNA"/>
</dbReference>
<dbReference type="SMART" id="SM00804">
    <property type="entry name" value="TAP_C"/>
    <property type="match status" value="1"/>
</dbReference>
<dbReference type="PROSITE" id="PS51450">
    <property type="entry name" value="LRR"/>
    <property type="match status" value="2"/>
</dbReference>
<evidence type="ECO:0000256" key="9">
    <source>
        <dbReference type="SAM" id="MobiDB-lite"/>
    </source>
</evidence>
<dbReference type="Pfam" id="PF03943">
    <property type="entry name" value="TAP_C"/>
    <property type="match status" value="1"/>
</dbReference>
<organism evidence="12 13">
    <name type="scientific">Patella caerulea</name>
    <name type="common">Rayed Mediterranean limpet</name>
    <dbReference type="NCBI Taxonomy" id="87958"/>
    <lineage>
        <taxon>Eukaryota</taxon>
        <taxon>Metazoa</taxon>
        <taxon>Spiralia</taxon>
        <taxon>Lophotrochozoa</taxon>
        <taxon>Mollusca</taxon>
        <taxon>Gastropoda</taxon>
        <taxon>Patellogastropoda</taxon>
        <taxon>Patelloidea</taxon>
        <taxon>Patellidae</taxon>
        <taxon>Patella</taxon>
    </lineage>
</organism>
<comment type="similarity">
    <text evidence="2">Belongs to the NXF family.</text>
</comment>
<keyword evidence="4" id="KW-0433">Leucine-rich repeat</keyword>
<keyword evidence="5" id="KW-0677">Repeat</keyword>
<dbReference type="GO" id="GO:0003723">
    <property type="term" value="F:RNA binding"/>
    <property type="evidence" value="ECO:0007669"/>
    <property type="project" value="UniProtKB-KW"/>
</dbReference>
<evidence type="ECO:0000259" key="11">
    <source>
        <dbReference type="PROSITE" id="PS51281"/>
    </source>
</evidence>
<dbReference type="Proteomes" id="UP001347796">
    <property type="component" value="Unassembled WGS sequence"/>
</dbReference>
<reference evidence="12 13" key="1">
    <citation type="submission" date="2024-01" db="EMBL/GenBank/DDBJ databases">
        <title>The genome of the rayed Mediterranean limpet Patella caerulea (Linnaeus, 1758).</title>
        <authorList>
            <person name="Anh-Thu Weber A."/>
            <person name="Halstead-Nussloch G."/>
        </authorList>
    </citation>
    <scope>NUCLEOTIDE SEQUENCE [LARGE SCALE GENOMIC DNA]</scope>
    <source>
        <strain evidence="12">AATW-2023a</strain>
        <tissue evidence="12">Whole specimen</tissue>
    </source>
</reference>
<dbReference type="InterPro" id="IPR005637">
    <property type="entry name" value="TAP_C_dom"/>
</dbReference>
<evidence type="ECO:0000256" key="4">
    <source>
        <dbReference type="ARBA" id="ARBA00022614"/>
    </source>
</evidence>
<feature type="region of interest" description="Disordered" evidence="9">
    <location>
        <begin position="1"/>
        <end position="126"/>
    </location>
</feature>
<dbReference type="PROSITE" id="PS51281">
    <property type="entry name" value="TAP_C"/>
    <property type="match status" value="1"/>
</dbReference>
<feature type="compositionally biased region" description="Basic and acidic residues" evidence="9">
    <location>
        <begin position="1"/>
        <end position="13"/>
    </location>
</feature>
<keyword evidence="6" id="KW-0509">mRNA transport</keyword>
<dbReference type="InterPro" id="IPR018222">
    <property type="entry name" value="Nuclear_transport_factor_2_euk"/>
</dbReference>
<dbReference type="PANTHER" id="PTHR10662:SF22">
    <property type="entry name" value="NUCLEAR RNA EXPORT FACTOR 1"/>
    <property type="match status" value="1"/>
</dbReference>
<feature type="domain" description="NTF2" evidence="10">
    <location>
        <begin position="394"/>
        <end position="548"/>
    </location>
</feature>
<evidence type="ECO:0000256" key="6">
    <source>
        <dbReference type="ARBA" id="ARBA00022816"/>
    </source>
</evidence>
<dbReference type="InterPro" id="IPR032710">
    <property type="entry name" value="NTF2-like_dom_sf"/>
</dbReference>
<dbReference type="GO" id="GO:0005635">
    <property type="term" value="C:nuclear envelope"/>
    <property type="evidence" value="ECO:0007669"/>
    <property type="project" value="UniProtKB-ARBA"/>
</dbReference>
<dbReference type="InterPro" id="IPR032675">
    <property type="entry name" value="LRR_dom_sf"/>
</dbReference>
<evidence type="ECO:0000313" key="13">
    <source>
        <dbReference type="Proteomes" id="UP001347796"/>
    </source>
</evidence>
<evidence type="ECO:0000256" key="7">
    <source>
        <dbReference type="ARBA" id="ARBA00022884"/>
    </source>
</evidence>
<dbReference type="Gene3D" id="3.80.10.10">
    <property type="entry name" value="Ribonuclease Inhibitor"/>
    <property type="match status" value="1"/>
</dbReference>
<dbReference type="InterPro" id="IPR001611">
    <property type="entry name" value="Leu-rich_rpt"/>
</dbReference>
<proteinExistence type="inferred from homology"/>
<dbReference type="GO" id="GO:0016973">
    <property type="term" value="P:poly(A)+ mRNA export from nucleus"/>
    <property type="evidence" value="ECO:0007669"/>
    <property type="project" value="TreeGrafter"/>
</dbReference>
<feature type="compositionally biased region" description="Low complexity" evidence="9">
    <location>
        <begin position="565"/>
        <end position="582"/>
    </location>
</feature>
<feature type="region of interest" description="Disordered" evidence="9">
    <location>
        <begin position="560"/>
        <end position="597"/>
    </location>
</feature>
<dbReference type="Pfam" id="PF09162">
    <property type="entry name" value="Tap-RNA_bind"/>
    <property type="match status" value="1"/>
</dbReference>
<evidence type="ECO:0000256" key="3">
    <source>
        <dbReference type="ARBA" id="ARBA00022448"/>
    </source>
</evidence>
<evidence type="ECO:0008006" key="14">
    <source>
        <dbReference type="Google" id="ProtNLM"/>
    </source>
</evidence>
<dbReference type="Pfam" id="PF22602">
    <property type="entry name" value="NXF_NTF2"/>
    <property type="match status" value="1"/>
</dbReference>
<feature type="domain" description="TAP-C" evidence="11">
    <location>
        <begin position="597"/>
        <end position="651"/>
    </location>
</feature>
<dbReference type="AlphaFoldDB" id="A0AAN8JPP1"/>
<dbReference type="InterPro" id="IPR002075">
    <property type="entry name" value="NTF2_dom"/>
</dbReference>
<feature type="compositionally biased region" description="Polar residues" evidence="9">
    <location>
        <begin position="583"/>
        <end position="597"/>
    </location>
</feature>
<protein>
    <recommendedName>
        <fullName evidence="14">Nuclear RNA export factor 1</fullName>
    </recommendedName>
</protein>
<evidence type="ECO:0000256" key="8">
    <source>
        <dbReference type="ARBA" id="ARBA00023242"/>
    </source>
</evidence>
<keyword evidence="3" id="KW-0813">Transport</keyword>
<sequence>MKSVVSEHDDRWGPRPQRHRGGGGKVRGGGGYGRNNSGRGSREIYRPPSYGRGPRGISKPGRGKSVTFNPRSRLDVDGDDAMGSEDRGSGRQRFNPYSARPPSRRGGRRYHSDRDRGNSSRQGGEHSTWWKVTIPHGKKCEKDFLIKTIQSLISCGSFTPVQFHYENKNAVFYLDDDSVAKAVRATTNKATLPNGFKMIVVVSPTSRPSFVLTDESKVKLKEAMSARYDPSTKVLDLNTLHKDTSLQADGLYMSLNKINVMSEVINIIRDNIPELVCLILRSNKIHSLNGLQGLVSVTPNLMSLDLSDNELKTIEELDKIKTWNLESLKLDLNVLCDSFKDKTSYISAVRKRFSNIVNLDGNVLPPTIKFDLEANTTLLPTKGSFFSDETLKALIVKFLREFYSIYDSDNRHPLKEAYFEEATFSLAASYNGGLEYRQPNLQEYTPESRNLIKGSGTKNLDRNYRLLKRGKIAIASQLCLLPKTSHDPNSFVVDVGVVTPNMMSFSLIGVFKESDSKTDKPPIRAFSRHFVAVPSGQGILITNDTLTITNASPQQVQVAFKNTGPTPSSSPVSSNPPALPNNMSITEAPSTSGGLTPTQQQMLQQFATVSNMNLEWSAKCLQENGWNYEKAGLIFIELNKAGKIPPAAFIK</sequence>
<comment type="subcellular location">
    <subcellularLocation>
        <location evidence="1">Nucleus</location>
        <location evidence="1">Nucleoplasm</location>
    </subcellularLocation>
</comment>
<evidence type="ECO:0000259" key="10">
    <source>
        <dbReference type="PROSITE" id="PS50177"/>
    </source>
</evidence>
<dbReference type="InterPro" id="IPR035979">
    <property type="entry name" value="RBD_domain_sf"/>
</dbReference>
<dbReference type="GO" id="GO:0005654">
    <property type="term" value="C:nucleoplasm"/>
    <property type="evidence" value="ECO:0007669"/>
    <property type="project" value="UniProtKB-SubCell"/>
</dbReference>
<dbReference type="FunFam" id="3.10.450.50:FF:000004">
    <property type="entry name" value="Nuclear RNA export factor 1"/>
    <property type="match status" value="1"/>
</dbReference>
<dbReference type="SUPFAM" id="SSF54928">
    <property type="entry name" value="RNA-binding domain, RBD"/>
    <property type="match status" value="1"/>
</dbReference>
<keyword evidence="13" id="KW-1185">Reference proteome</keyword>
<accession>A0AAN8JPP1</accession>
<evidence type="ECO:0000256" key="1">
    <source>
        <dbReference type="ARBA" id="ARBA00004642"/>
    </source>
</evidence>
<name>A0AAN8JPP1_PATCE</name>
<dbReference type="InterPro" id="IPR015245">
    <property type="entry name" value="Tap_RNA-bd"/>
</dbReference>
<feature type="compositionally biased region" description="Gly residues" evidence="9">
    <location>
        <begin position="23"/>
        <end position="33"/>
    </location>
</feature>
<dbReference type="CDD" id="cd14342">
    <property type="entry name" value="UBA_TAP-C"/>
    <property type="match status" value="1"/>
</dbReference>
<dbReference type="PROSITE" id="PS50177">
    <property type="entry name" value="NTF2_DOMAIN"/>
    <property type="match status" value="1"/>
</dbReference>
<comment type="caution">
    <text evidence="12">The sequence shown here is derived from an EMBL/GenBank/DDBJ whole genome shotgun (WGS) entry which is preliminary data.</text>
</comment>
<dbReference type="FunFam" id="3.80.10.10:FF:000384">
    <property type="entry name" value="Nuclear RNA export factor 1"/>
    <property type="match status" value="1"/>
</dbReference>
<dbReference type="InterPro" id="IPR012677">
    <property type="entry name" value="Nucleotide-bd_a/b_plait_sf"/>
</dbReference>
<evidence type="ECO:0000256" key="2">
    <source>
        <dbReference type="ARBA" id="ARBA00009285"/>
    </source>
</evidence>
<dbReference type="GO" id="GO:0005737">
    <property type="term" value="C:cytoplasm"/>
    <property type="evidence" value="ECO:0007669"/>
    <property type="project" value="InterPro"/>
</dbReference>
<dbReference type="Gene3D" id="3.30.70.330">
    <property type="match status" value="1"/>
</dbReference>
<dbReference type="SUPFAM" id="SSF54427">
    <property type="entry name" value="NTF2-like"/>
    <property type="match status" value="1"/>
</dbReference>
<dbReference type="PANTHER" id="PTHR10662">
    <property type="entry name" value="NUCLEAR RNA EXPORT FACTOR"/>
    <property type="match status" value="1"/>
</dbReference>
<dbReference type="InterPro" id="IPR009060">
    <property type="entry name" value="UBA-like_sf"/>
</dbReference>
<keyword evidence="7" id="KW-0694">RNA-binding</keyword>
<dbReference type="Gene3D" id="1.10.8.10">
    <property type="entry name" value="DNA helicase RuvA subunit, C-terminal domain"/>
    <property type="match status" value="1"/>
</dbReference>
<evidence type="ECO:0000256" key="5">
    <source>
        <dbReference type="ARBA" id="ARBA00022737"/>
    </source>
</evidence>
<dbReference type="SUPFAM" id="SSF52058">
    <property type="entry name" value="L domain-like"/>
    <property type="match status" value="1"/>
</dbReference>
<dbReference type="FunFam" id="1.10.8.10:FF:000018">
    <property type="entry name" value="Nuclear RNA export factor 1"/>
    <property type="match status" value="1"/>
</dbReference>
<evidence type="ECO:0000313" key="12">
    <source>
        <dbReference type="EMBL" id="KAK6181636.1"/>
    </source>
</evidence>
<dbReference type="Gene3D" id="3.10.450.50">
    <property type="match status" value="1"/>
</dbReference>
<dbReference type="InterPro" id="IPR030217">
    <property type="entry name" value="NXF_fam"/>
</dbReference>
<keyword evidence="8" id="KW-0539">Nucleus</keyword>
<dbReference type="InterPro" id="IPR057125">
    <property type="entry name" value="NXF1/2/3/5-like_LRR"/>
</dbReference>